<sequence length="218" mass="26384">MPKLKYKEHKKESSRRHRHSSSSSKKKKENPYKPPTLYEEEEGWLPPHHDNDAAWRQRMFEAMMDDEGQDPFYSSYEHVQPTPAMTDEEHRQHIVSGMYKRTHAEEIAAEEKRKAHKEKKKAERQAEKERMAREDAERIRAHNVYKQLQTLKQVETHRKEYVDRWDSLERLKEIHKKDIPWPVMNREFSFESVKAFLVDPKMNFDETKKTDPREKRKG</sequence>
<protein>
    <submittedName>
        <fullName evidence="7">Uncharacterized protein</fullName>
    </submittedName>
</protein>
<keyword evidence="5" id="KW-0539">Nucleus</keyword>
<keyword evidence="4" id="KW-0040">ANK repeat</keyword>
<evidence type="ECO:0000256" key="6">
    <source>
        <dbReference type="SAM" id="MobiDB-lite"/>
    </source>
</evidence>
<proteinExistence type="predicted"/>
<dbReference type="GO" id="GO:0005634">
    <property type="term" value="C:nucleus"/>
    <property type="evidence" value="ECO:0007669"/>
    <property type="project" value="UniProtKB-SubCell"/>
</dbReference>
<dbReference type="EMBL" id="JAEPRD010000078">
    <property type="protein sequence ID" value="KAG2200813.1"/>
    <property type="molecule type" value="Genomic_DNA"/>
</dbReference>
<reference evidence="7" key="1">
    <citation type="submission" date="2020-12" db="EMBL/GenBank/DDBJ databases">
        <title>Metabolic potential, ecology and presence of endohyphal bacteria is reflected in genomic diversity of Mucoromycotina.</title>
        <authorList>
            <person name="Muszewska A."/>
            <person name="Okrasinska A."/>
            <person name="Steczkiewicz K."/>
            <person name="Drgas O."/>
            <person name="Orlowska M."/>
            <person name="Perlinska-Lenart U."/>
            <person name="Aleksandrzak-Piekarczyk T."/>
            <person name="Szatraj K."/>
            <person name="Zielenkiewicz U."/>
            <person name="Pilsyk S."/>
            <person name="Malc E."/>
            <person name="Mieczkowski P."/>
            <person name="Kruszewska J.S."/>
            <person name="Biernat P."/>
            <person name="Pawlowska J."/>
        </authorList>
    </citation>
    <scope>NUCLEOTIDE SEQUENCE</scope>
    <source>
        <strain evidence="7">WA0000017839</strain>
    </source>
</reference>
<dbReference type="GO" id="GO:0043124">
    <property type="term" value="P:negative regulation of canonical NF-kappaB signal transduction"/>
    <property type="evidence" value="ECO:0007669"/>
    <property type="project" value="InterPro"/>
</dbReference>
<feature type="region of interest" description="Disordered" evidence="6">
    <location>
        <begin position="1"/>
        <end position="50"/>
    </location>
</feature>
<evidence type="ECO:0000313" key="8">
    <source>
        <dbReference type="Proteomes" id="UP000603453"/>
    </source>
</evidence>
<feature type="region of interest" description="Disordered" evidence="6">
    <location>
        <begin position="109"/>
        <end position="135"/>
    </location>
</feature>
<dbReference type="PANTHER" id="PTHR15263">
    <property type="entry name" value="I-KAPPA-B-LIKE PROTEIN IKBL"/>
    <property type="match status" value="1"/>
</dbReference>
<evidence type="ECO:0000256" key="3">
    <source>
        <dbReference type="ARBA" id="ARBA00022737"/>
    </source>
</evidence>
<dbReference type="OrthoDB" id="412109at2759"/>
<dbReference type="InterPro" id="IPR038753">
    <property type="entry name" value="NFKBIL1"/>
</dbReference>
<keyword evidence="2" id="KW-0597">Phosphoprotein</keyword>
<dbReference type="PANTHER" id="PTHR15263:SF1">
    <property type="entry name" value="NF-KAPPA-B INHIBITOR-LIKE PROTEIN 1"/>
    <property type="match status" value="1"/>
</dbReference>
<evidence type="ECO:0000256" key="2">
    <source>
        <dbReference type="ARBA" id="ARBA00022553"/>
    </source>
</evidence>
<evidence type="ECO:0000256" key="1">
    <source>
        <dbReference type="ARBA" id="ARBA00004123"/>
    </source>
</evidence>
<gene>
    <name evidence="7" type="ORF">INT47_001344</name>
</gene>
<keyword evidence="3" id="KW-0677">Repeat</keyword>
<accession>A0A8H7V2D6</accession>
<evidence type="ECO:0000256" key="4">
    <source>
        <dbReference type="ARBA" id="ARBA00023043"/>
    </source>
</evidence>
<dbReference type="AlphaFoldDB" id="A0A8H7V2D6"/>
<comment type="caution">
    <text evidence="7">The sequence shown here is derived from an EMBL/GenBank/DDBJ whole genome shotgun (WGS) entry which is preliminary data.</text>
</comment>
<dbReference type="Proteomes" id="UP000603453">
    <property type="component" value="Unassembled WGS sequence"/>
</dbReference>
<comment type="subcellular location">
    <subcellularLocation>
        <location evidence="1">Nucleus</location>
    </subcellularLocation>
</comment>
<organism evidence="7 8">
    <name type="scientific">Mucor saturninus</name>
    <dbReference type="NCBI Taxonomy" id="64648"/>
    <lineage>
        <taxon>Eukaryota</taxon>
        <taxon>Fungi</taxon>
        <taxon>Fungi incertae sedis</taxon>
        <taxon>Mucoromycota</taxon>
        <taxon>Mucoromycotina</taxon>
        <taxon>Mucoromycetes</taxon>
        <taxon>Mucorales</taxon>
        <taxon>Mucorineae</taxon>
        <taxon>Mucoraceae</taxon>
        <taxon>Mucor</taxon>
    </lineage>
</organism>
<evidence type="ECO:0000256" key="5">
    <source>
        <dbReference type="ARBA" id="ARBA00023242"/>
    </source>
</evidence>
<evidence type="ECO:0000313" key="7">
    <source>
        <dbReference type="EMBL" id="KAG2200813.1"/>
    </source>
</evidence>
<feature type="compositionally biased region" description="Basic and acidic residues" evidence="6">
    <location>
        <begin position="120"/>
        <end position="135"/>
    </location>
</feature>
<name>A0A8H7V2D6_9FUNG</name>
<feature type="compositionally biased region" description="Basic residues" evidence="6">
    <location>
        <begin position="1"/>
        <end position="28"/>
    </location>
</feature>
<keyword evidence="8" id="KW-1185">Reference proteome</keyword>